<feature type="domain" description="BRCT" evidence="3">
    <location>
        <begin position="193"/>
        <end position="287"/>
    </location>
</feature>
<evidence type="ECO:0000259" key="3">
    <source>
        <dbReference type="PROSITE" id="PS50172"/>
    </source>
</evidence>
<dbReference type="CDD" id="cd00027">
    <property type="entry name" value="BRCT"/>
    <property type="match status" value="1"/>
</dbReference>
<feature type="compositionally biased region" description="Basic and acidic residues" evidence="2">
    <location>
        <begin position="489"/>
        <end position="499"/>
    </location>
</feature>
<keyword evidence="1" id="KW-0677">Repeat</keyword>
<name>A0ABD2NJQ1_9CUCU</name>
<feature type="compositionally biased region" description="Basic and acidic residues" evidence="2">
    <location>
        <begin position="742"/>
        <end position="760"/>
    </location>
</feature>
<feature type="compositionally biased region" description="Polar residues" evidence="2">
    <location>
        <begin position="764"/>
        <end position="791"/>
    </location>
</feature>
<feature type="domain" description="BRCT" evidence="3">
    <location>
        <begin position="109"/>
        <end position="171"/>
    </location>
</feature>
<dbReference type="SMART" id="SM00292">
    <property type="entry name" value="BRCT"/>
    <property type="match status" value="6"/>
</dbReference>
<accession>A0ABD2NJQ1</accession>
<dbReference type="PANTHER" id="PTHR13561">
    <property type="entry name" value="DNA REPLICATION REGULATOR DPB11-RELATED"/>
    <property type="match status" value="1"/>
</dbReference>
<organism evidence="4 5">
    <name type="scientific">Cryptolaemus montrouzieri</name>
    <dbReference type="NCBI Taxonomy" id="559131"/>
    <lineage>
        <taxon>Eukaryota</taxon>
        <taxon>Metazoa</taxon>
        <taxon>Ecdysozoa</taxon>
        <taxon>Arthropoda</taxon>
        <taxon>Hexapoda</taxon>
        <taxon>Insecta</taxon>
        <taxon>Pterygota</taxon>
        <taxon>Neoptera</taxon>
        <taxon>Endopterygota</taxon>
        <taxon>Coleoptera</taxon>
        <taxon>Polyphaga</taxon>
        <taxon>Cucujiformia</taxon>
        <taxon>Coccinelloidea</taxon>
        <taxon>Coccinellidae</taxon>
        <taxon>Scymninae</taxon>
        <taxon>Scymnini</taxon>
        <taxon>Cryptolaemus</taxon>
    </lineage>
</organism>
<dbReference type="SUPFAM" id="SSF52113">
    <property type="entry name" value="BRCT domain"/>
    <property type="match status" value="6"/>
</dbReference>
<dbReference type="InterPro" id="IPR036420">
    <property type="entry name" value="BRCT_dom_sf"/>
</dbReference>
<evidence type="ECO:0000256" key="1">
    <source>
        <dbReference type="ARBA" id="ARBA00022737"/>
    </source>
</evidence>
<feature type="domain" description="BRCT" evidence="3">
    <location>
        <begin position="1052"/>
        <end position="1144"/>
    </location>
</feature>
<dbReference type="PANTHER" id="PTHR13561:SF20">
    <property type="entry name" value="DNA TOPOISOMERASE 2-BINDING PROTEIN 1"/>
    <property type="match status" value="1"/>
</dbReference>
<feature type="domain" description="BRCT" evidence="3">
    <location>
        <begin position="361"/>
        <end position="451"/>
    </location>
</feature>
<evidence type="ECO:0000313" key="5">
    <source>
        <dbReference type="Proteomes" id="UP001516400"/>
    </source>
</evidence>
<proteinExistence type="predicted"/>
<protein>
    <recommendedName>
        <fullName evidence="3">BRCT domain-containing protein</fullName>
    </recommendedName>
</protein>
<dbReference type="CDD" id="cd17728">
    <property type="entry name" value="BRCT_TopBP1_rpt8"/>
    <property type="match status" value="1"/>
</dbReference>
<dbReference type="InterPro" id="IPR049936">
    <property type="entry name" value="TopBP1_BRCT_8"/>
</dbReference>
<dbReference type="Pfam" id="PF00533">
    <property type="entry name" value="BRCT"/>
    <property type="match status" value="2"/>
</dbReference>
<dbReference type="Pfam" id="PF16589">
    <property type="entry name" value="BRCT_2"/>
    <property type="match status" value="1"/>
</dbReference>
<dbReference type="FunFam" id="3.40.50.10190:FF:000020">
    <property type="entry name" value="DNA topoisomerase II binding protein 1"/>
    <property type="match status" value="1"/>
</dbReference>
<dbReference type="Pfam" id="PF16770">
    <property type="entry name" value="RTT107_BRCT_5"/>
    <property type="match status" value="1"/>
</dbReference>
<feature type="region of interest" description="Disordered" evidence="2">
    <location>
        <begin position="837"/>
        <end position="874"/>
    </location>
</feature>
<reference evidence="4 5" key="1">
    <citation type="journal article" date="2021" name="BMC Biol.">
        <title>Horizontally acquired antibacterial genes associated with adaptive radiation of ladybird beetles.</title>
        <authorList>
            <person name="Li H.S."/>
            <person name="Tang X.F."/>
            <person name="Huang Y.H."/>
            <person name="Xu Z.Y."/>
            <person name="Chen M.L."/>
            <person name="Du X.Y."/>
            <person name="Qiu B.Y."/>
            <person name="Chen P.T."/>
            <person name="Zhang W."/>
            <person name="Slipinski A."/>
            <person name="Escalona H.E."/>
            <person name="Waterhouse R.M."/>
            <person name="Zwick A."/>
            <person name="Pang H."/>
        </authorList>
    </citation>
    <scope>NUCLEOTIDE SEQUENCE [LARGE SCALE GENOMIC DNA]</scope>
    <source>
        <strain evidence="4">SYSU2018</strain>
    </source>
</reference>
<dbReference type="InterPro" id="IPR059215">
    <property type="entry name" value="BRCT2_TopBP1-like"/>
</dbReference>
<dbReference type="Proteomes" id="UP001516400">
    <property type="component" value="Unassembled WGS sequence"/>
</dbReference>
<evidence type="ECO:0000256" key="2">
    <source>
        <dbReference type="SAM" id="MobiDB-lite"/>
    </source>
</evidence>
<dbReference type="FunFam" id="3.40.50.10190:FF:000018">
    <property type="entry name" value="DNA topoisomerase 2-binding protein 1"/>
    <property type="match status" value="1"/>
</dbReference>
<dbReference type="AlphaFoldDB" id="A0ABD2NJQ1"/>
<dbReference type="CDD" id="cd17731">
    <property type="entry name" value="BRCT_TopBP1_rpt2_like"/>
    <property type="match status" value="1"/>
</dbReference>
<dbReference type="CDD" id="cd17738">
    <property type="entry name" value="BRCT_TopBP1_rpt7"/>
    <property type="match status" value="1"/>
</dbReference>
<feature type="domain" description="BRCT" evidence="3">
    <location>
        <begin position="543"/>
        <end position="627"/>
    </location>
</feature>
<feature type="domain" description="BRCT" evidence="3">
    <location>
        <begin position="632"/>
        <end position="729"/>
    </location>
</feature>
<sequence length="1278" mass="143742">MDSISVIFVLSDGLKDESEAGEIMIQAYEACKQNKVNTHWIKERDLSEAELKKTDFIVFENFEGKDFDYIKEKKSAILGPWCLLICLMEGKKIPNFQWPIHNIAMYNCIVTTSHLSKSAKMEICEKVQKMGGYYTDDLRENTTHLVTDSVETKKYMKAIEMNVKVMTSPWIDAVWEASQETNVHCDDSQFSTFKCPPFHKLIICSTGITSSTEREEVRKLVLENGGEFSGKLNLNNTNFLICEGMRGTMSEKYKQARKTENVHCVTIRWLHDSIEKGYCVPHENYSVKKGTSTPIKGDQINPDFSTMSAIDQSKCEGTSVDETMLPKSSISFLPPSSGVKRKTFSDCDNLIEQIDIKRAKRSGQFLDGCSVYLVGFKGNHREKLCKVINVSGATRCDDMSDRVTHVIVGDPECHEVKIIRSKGYSCCLITLHWLLDSIERRRPCNEEPYLVNTGMNESHFRSPLGKKGLNLLRSNRTITEVDFTSSQSRPKDQDYRIPETTEEDTLANLLKNADYDSKNLRSQESQDAPSGSASQLTLTPESQPLQIFQGLKFLITGYDEEQIAELREKIDEGVGTVTNNIKEANYVVSPTYITEPLAYDKDITVSDIWLYESISEEELLEIKYYHRPLLIASTTVLEDCVVTISGHSGYERNFLMSLIEHLGGTCQEQFCRVTSVERNVLGSTHLVTAEASGKKYAAALKWRLPAVSKDWLIACATEGRKLPENEFLVSEKTPQDESSSNSRDKVDSNKENISNDKVKIPENMGNTASESSKTALENTSRKSSPRSSMQCSIEVPGDTVSVASCSKPLMQVDSHADRITISEADISIRKEDSYGDDSFTIPRSNRLCRDQKTPSNKTPFGTQGHRPDEGYSPVTPVDKIMKEVRKTNLLGTPESPQLASAPWDVNTPESPYGAYIDPNPSKSLKKEMLRFLNQFPDRVAPPPRRLSTPLSELKRRLWAKIGTCADSPSQIETQDETSNQEEEHETEQECETQSALVNTRLQQLENLMVAASGSGNRSRRQSRATAFPGYASEVDLRESQPCTVQWDYGMDTQKELLPPKVFMISGISSMETRAEIVTHLESLGATVSETSSYDPDSTHLLCPKPSRNEKTLSCMAAGKWILHTNYVDACLKAGKFLDEEEYEFGNPNSIGKISIELDRDIEIRMQAIHYWRNEIARSGRGPFYDMRAIVVAEKKQALISVIEAGGGTVIDAEPPFDDVVHATHCLIEIKSAAKFALYEPLAQQGIYCVNTVYISDFLHRTNKDIKDCILPFYHKYFK</sequence>
<feature type="region of interest" description="Disordered" evidence="2">
    <location>
        <begin position="726"/>
        <end position="794"/>
    </location>
</feature>
<dbReference type="Pfam" id="PF12738">
    <property type="entry name" value="PTCB-BRCT"/>
    <property type="match status" value="2"/>
</dbReference>
<dbReference type="Gene3D" id="3.40.50.10190">
    <property type="entry name" value="BRCT domain"/>
    <property type="match status" value="8"/>
</dbReference>
<feature type="compositionally biased region" description="Acidic residues" evidence="2">
    <location>
        <begin position="973"/>
        <end position="990"/>
    </location>
</feature>
<dbReference type="InterPro" id="IPR001357">
    <property type="entry name" value="BRCT_dom"/>
</dbReference>
<evidence type="ECO:0000313" key="4">
    <source>
        <dbReference type="EMBL" id="KAL3278933.1"/>
    </source>
</evidence>
<keyword evidence="5" id="KW-1185">Reference proteome</keyword>
<dbReference type="PROSITE" id="PS50172">
    <property type="entry name" value="BRCT"/>
    <property type="match status" value="6"/>
</dbReference>
<gene>
    <name evidence="4" type="ORF">HHI36_016451</name>
</gene>
<feature type="region of interest" description="Disordered" evidence="2">
    <location>
        <begin position="483"/>
        <end position="503"/>
    </location>
</feature>
<feature type="region of interest" description="Disordered" evidence="2">
    <location>
        <begin position="964"/>
        <end position="993"/>
    </location>
</feature>
<dbReference type="FunFam" id="3.40.50.10190:FF:000021">
    <property type="entry name" value="DNA topoisomerase II binding protein 1"/>
    <property type="match status" value="1"/>
</dbReference>
<dbReference type="EMBL" id="JABFTP020000124">
    <property type="protein sequence ID" value="KAL3278933.1"/>
    <property type="molecule type" value="Genomic_DNA"/>
</dbReference>
<comment type="caution">
    <text evidence="4">The sequence shown here is derived from an EMBL/GenBank/DDBJ whole genome shotgun (WGS) entry which is preliminary data.</text>
</comment>